<dbReference type="PANTHER" id="PTHR11364">
    <property type="entry name" value="THIOSULFATE SULFERTANSFERASE"/>
    <property type="match status" value="1"/>
</dbReference>
<dbReference type="InterPro" id="IPR036873">
    <property type="entry name" value="Rhodanese-like_dom_sf"/>
</dbReference>
<evidence type="ECO:0000259" key="3">
    <source>
        <dbReference type="PROSITE" id="PS50206"/>
    </source>
</evidence>
<dbReference type="Gene3D" id="3.40.250.10">
    <property type="entry name" value="Rhodanese-like domain"/>
    <property type="match status" value="2"/>
</dbReference>
<dbReference type="InterPro" id="IPR001763">
    <property type="entry name" value="Rhodanese-like_dom"/>
</dbReference>
<proteinExistence type="predicted"/>
<name>A0A1M6C4A5_9CLOT</name>
<dbReference type="Pfam" id="PF00581">
    <property type="entry name" value="Rhodanese"/>
    <property type="match status" value="2"/>
</dbReference>
<feature type="domain" description="Rhodanese" evidence="3">
    <location>
        <begin position="15"/>
        <end position="134"/>
    </location>
</feature>
<dbReference type="InterPro" id="IPR045078">
    <property type="entry name" value="TST/MPST-like"/>
</dbReference>
<gene>
    <name evidence="4" type="ORF">SAMN05444401_0996</name>
</gene>
<dbReference type="OrthoDB" id="9770030at2"/>
<keyword evidence="2" id="KW-0677">Repeat</keyword>
<dbReference type="AlphaFoldDB" id="A0A1M6C4A5"/>
<evidence type="ECO:0000256" key="2">
    <source>
        <dbReference type="ARBA" id="ARBA00022737"/>
    </source>
</evidence>
<reference evidence="4 5" key="1">
    <citation type="submission" date="2016-11" db="EMBL/GenBank/DDBJ databases">
        <authorList>
            <person name="Jaros S."/>
            <person name="Januszkiewicz K."/>
            <person name="Wedrychowicz H."/>
        </authorList>
    </citation>
    <scope>NUCLEOTIDE SEQUENCE [LARGE SCALE GENOMIC DNA]</scope>
    <source>
        <strain evidence="4 5">DSM 21864</strain>
    </source>
</reference>
<keyword evidence="4" id="KW-0670">Pyruvate</keyword>
<keyword evidence="5" id="KW-1185">Reference proteome</keyword>
<keyword evidence="1 4" id="KW-0808">Transferase</keyword>
<evidence type="ECO:0000256" key="1">
    <source>
        <dbReference type="ARBA" id="ARBA00022679"/>
    </source>
</evidence>
<dbReference type="CDD" id="cd01448">
    <property type="entry name" value="TST_Repeat_1"/>
    <property type="match status" value="1"/>
</dbReference>
<sequence>MKNFVSPEWLFENLDNKDIVLVDCRADLFDRDYGRRVYEKSHIKGAFFLDVKKDLSGEVQEHGGRSPLPDMNTFKGKLEAIGITNDKTIVAYDEAKLAGAGRLWWMLKYIGIERAYILNGGINAWSEKGYPMDNEVPKAEKGIVNININENIKTDIFDVKSKLNNKDFVIVDSRAPERYRGEIEPIDKKAGHIPGAKNYHSKNVFDEKGKLKSMEELKRIYDGLERYNEIVLQCGSGIDACGNFVAMDEIGLTPKLYVGSWSDWVSYEDSPIIVEK</sequence>
<feature type="domain" description="Rhodanese" evidence="3">
    <location>
        <begin position="164"/>
        <end position="273"/>
    </location>
</feature>
<protein>
    <submittedName>
        <fullName evidence="4">Thiosulfate/3-mercaptopyruvate sulfurtransferase</fullName>
    </submittedName>
</protein>
<dbReference type="EMBL" id="FQZO01000001">
    <property type="protein sequence ID" value="SHI55866.1"/>
    <property type="molecule type" value="Genomic_DNA"/>
</dbReference>
<evidence type="ECO:0000313" key="5">
    <source>
        <dbReference type="Proteomes" id="UP000184080"/>
    </source>
</evidence>
<dbReference type="STRING" id="1121298.SAMN05444401_0996"/>
<dbReference type="SMART" id="SM00450">
    <property type="entry name" value="RHOD"/>
    <property type="match status" value="2"/>
</dbReference>
<dbReference type="PANTHER" id="PTHR11364:SF27">
    <property type="entry name" value="SULFURTRANSFERASE"/>
    <property type="match status" value="1"/>
</dbReference>
<dbReference type="CDD" id="cd01449">
    <property type="entry name" value="TST_Repeat_2"/>
    <property type="match status" value="1"/>
</dbReference>
<evidence type="ECO:0000313" key="4">
    <source>
        <dbReference type="EMBL" id="SHI55866.1"/>
    </source>
</evidence>
<dbReference type="GO" id="GO:0004792">
    <property type="term" value="F:thiosulfate-cyanide sulfurtransferase activity"/>
    <property type="evidence" value="ECO:0007669"/>
    <property type="project" value="TreeGrafter"/>
</dbReference>
<accession>A0A1M6C4A5</accession>
<dbReference type="PROSITE" id="PS50206">
    <property type="entry name" value="RHODANESE_3"/>
    <property type="match status" value="2"/>
</dbReference>
<dbReference type="SUPFAM" id="SSF52821">
    <property type="entry name" value="Rhodanese/Cell cycle control phosphatase"/>
    <property type="match status" value="2"/>
</dbReference>
<dbReference type="Proteomes" id="UP000184080">
    <property type="component" value="Unassembled WGS sequence"/>
</dbReference>
<dbReference type="RefSeq" id="WP_073004193.1">
    <property type="nucleotide sequence ID" value="NZ_FQZO01000001.1"/>
</dbReference>
<organism evidence="4 5">
    <name type="scientific">Clostridium amylolyticum</name>
    <dbReference type="NCBI Taxonomy" id="1121298"/>
    <lineage>
        <taxon>Bacteria</taxon>
        <taxon>Bacillati</taxon>
        <taxon>Bacillota</taxon>
        <taxon>Clostridia</taxon>
        <taxon>Eubacteriales</taxon>
        <taxon>Clostridiaceae</taxon>
        <taxon>Clostridium</taxon>
    </lineage>
</organism>